<dbReference type="Gene3D" id="2.60.40.3960">
    <property type="entry name" value="Velvet domain"/>
    <property type="match status" value="1"/>
</dbReference>
<dbReference type="Pfam" id="PF11754">
    <property type="entry name" value="Velvet"/>
    <property type="match status" value="1"/>
</dbReference>
<evidence type="ECO:0000313" key="8">
    <source>
        <dbReference type="EMBL" id="KZF24951.1"/>
    </source>
</evidence>
<evidence type="ECO:0000256" key="1">
    <source>
        <dbReference type="ARBA" id="ARBA00004123"/>
    </source>
</evidence>
<feature type="compositionally biased region" description="Polar residues" evidence="6">
    <location>
        <begin position="333"/>
        <end position="342"/>
    </location>
</feature>
<dbReference type="InterPro" id="IPR021740">
    <property type="entry name" value="Velvet"/>
</dbReference>
<dbReference type="GeneID" id="28901874"/>
<sequence length="515" mass="55379">MRICSDDYDLRIRQQPERARVAGPKEKDRKPVDPPPIIQLRIRDESDPAQNYLQSPYYFMCCNLFDASEDRPAESPQNALAGTLVSSLHRLKDIDNSDGGFFVFGDLSVKMEGEYRLRFSLFEMLKTEVVHIKSIVSETFTVYSAKSFPGMSESTFLSRSFGDQGVRLRIRKEPRTLLRKRPPTAGMRPEEFPRAYPLQGPFDAAAQFSPFPGTAMGAYVPTGMRDYPTTFAEPSTKRQRTSADVSTQDIYARDPRYGQRVYQDPQNPYAAYAQPGATQGGYGYAPAPYAAPTGMPEHSYRYPPPVSSSVSSPYGSPRTQSTVRSPSGMAPTYQPSRLSSQSYAGGAQYPLQVPQLADPSSRQPSQAYDPSYLSGRSLQSTSNAPTPSGGVTRIMTPQNSYAAAGAQGMAPAMAPPATQQRQSTTQQQPPFTTVLPPLQSSGASISPGPSASRSMAGSMTLPQASNVAGLPGAAISGTLPSTGTGRERYASGAGAGTAQGFDPASSSTNPPGPFS</sequence>
<comment type="subcellular location">
    <subcellularLocation>
        <location evidence="1">Nucleus</location>
    </subcellularLocation>
</comment>
<feature type="compositionally biased region" description="Polar residues" evidence="6">
    <location>
        <begin position="455"/>
        <end position="466"/>
    </location>
</feature>
<evidence type="ECO:0000256" key="6">
    <source>
        <dbReference type="SAM" id="MobiDB-lite"/>
    </source>
</evidence>
<keyword evidence="4" id="KW-0804">Transcription</keyword>
<dbReference type="GO" id="GO:0005634">
    <property type="term" value="C:nucleus"/>
    <property type="evidence" value="ECO:0007669"/>
    <property type="project" value="UniProtKB-SubCell"/>
</dbReference>
<dbReference type="PANTHER" id="PTHR33572">
    <property type="entry name" value="SPORE DEVELOPMENT REGULATOR VOSA"/>
    <property type="match status" value="1"/>
</dbReference>
<evidence type="ECO:0000259" key="7">
    <source>
        <dbReference type="PROSITE" id="PS51821"/>
    </source>
</evidence>
<dbReference type="InterPro" id="IPR038491">
    <property type="entry name" value="Velvet_dom_sf"/>
</dbReference>
<feature type="region of interest" description="Disordered" evidence="6">
    <location>
        <begin position="354"/>
        <end position="515"/>
    </location>
</feature>
<dbReference type="OrthoDB" id="5599552at2759"/>
<keyword evidence="9" id="KW-1185">Reference proteome</keyword>
<dbReference type="InParanoid" id="A0A165IIS8"/>
<evidence type="ECO:0000313" key="9">
    <source>
        <dbReference type="Proteomes" id="UP000076632"/>
    </source>
</evidence>
<dbReference type="EMBL" id="KV407455">
    <property type="protein sequence ID" value="KZF24951.1"/>
    <property type="molecule type" value="Genomic_DNA"/>
</dbReference>
<feature type="region of interest" description="Disordered" evidence="6">
    <location>
        <begin position="300"/>
        <end position="342"/>
    </location>
</feature>
<evidence type="ECO:0000256" key="2">
    <source>
        <dbReference type="ARBA" id="ARBA00022969"/>
    </source>
</evidence>
<dbReference type="Proteomes" id="UP000076632">
    <property type="component" value="Unassembled WGS sequence"/>
</dbReference>
<dbReference type="STRING" id="1328760.A0A165IIS8"/>
<keyword evidence="2" id="KW-0749">Sporulation</keyword>
<dbReference type="GO" id="GO:0030435">
    <property type="term" value="P:sporulation resulting in formation of a cellular spore"/>
    <property type="evidence" value="ECO:0007669"/>
    <property type="project" value="UniProtKB-KW"/>
</dbReference>
<evidence type="ECO:0000256" key="3">
    <source>
        <dbReference type="ARBA" id="ARBA00023015"/>
    </source>
</evidence>
<protein>
    <recommendedName>
        <fullName evidence="7">Velvet domain-containing protein</fullName>
    </recommendedName>
</protein>
<organism evidence="8 9">
    <name type="scientific">Xylona heveae (strain CBS 132557 / TC161)</name>
    <dbReference type="NCBI Taxonomy" id="1328760"/>
    <lineage>
        <taxon>Eukaryota</taxon>
        <taxon>Fungi</taxon>
        <taxon>Dikarya</taxon>
        <taxon>Ascomycota</taxon>
        <taxon>Pezizomycotina</taxon>
        <taxon>Xylonomycetes</taxon>
        <taxon>Xylonales</taxon>
        <taxon>Xylonaceae</taxon>
        <taxon>Xylona</taxon>
    </lineage>
</organism>
<name>A0A165IIS8_XYLHT</name>
<gene>
    <name evidence="8" type="ORF">L228DRAFT_58943</name>
</gene>
<keyword evidence="3" id="KW-0805">Transcription regulation</keyword>
<dbReference type="AlphaFoldDB" id="A0A165IIS8"/>
<dbReference type="RefSeq" id="XP_018190506.1">
    <property type="nucleotide sequence ID" value="XM_018336737.1"/>
</dbReference>
<accession>A0A165IIS8</accession>
<dbReference type="PROSITE" id="PS51821">
    <property type="entry name" value="VELVET"/>
    <property type="match status" value="1"/>
</dbReference>
<dbReference type="PANTHER" id="PTHR33572:SF18">
    <property type="entry name" value="SPORE DEVELOPMENT REGULATOR VOSA"/>
    <property type="match status" value="1"/>
</dbReference>
<feature type="compositionally biased region" description="Polar residues" evidence="6">
    <location>
        <begin position="358"/>
        <end position="386"/>
    </location>
</feature>
<feature type="compositionally biased region" description="Basic and acidic residues" evidence="6">
    <location>
        <begin position="14"/>
        <end position="32"/>
    </location>
</feature>
<evidence type="ECO:0000256" key="4">
    <source>
        <dbReference type="ARBA" id="ARBA00023163"/>
    </source>
</evidence>
<feature type="compositionally biased region" description="Low complexity" evidence="6">
    <location>
        <begin position="307"/>
        <end position="318"/>
    </location>
</feature>
<reference evidence="8 9" key="1">
    <citation type="journal article" date="2016" name="Fungal Biol.">
        <title>The genome of Xylona heveae provides a window into fungal endophytism.</title>
        <authorList>
            <person name="Gazis R."/>
            <person name="Kuo A."/>
            <person name="Riley R."/>
            <person name="LaButti K."/>
            <person name="Lipzen A."/>
            <person name="Lin J."/>
            <person name="Amirebrahimi M."/>
            <person name="Hesse C.N."/>
            <person name="Spatafora J.W."/>
            <person name="Henrissat B."/>
            <person name="Hainaut M."/>
            <person name="Grigoriev I.V."/>
            <person name="Hibbett D.S."/>
        </authorList>
    </citation>
    <scope>NUCLEOTIDE SEQUENCE [LARGE SCALE GENOMIC DNA]</scope>
    <source>
        <strain evidence="8 9">TC161</strain>
    </source>
</reference>
<keyword evidence="5" id="KW-0539">Nucleus</keyword>
<feature type="compositionally biased region" description="Low complexity" evidence="6">
    <location>
        <begin position="402"/>
        <end position="454"/>
    </location>
</feature>
<feature type="region of interest" description="Disordered" evidence="6">
    <location>
        <begin position="14"/>
        <end position="36"/>
    </location>
</feature>
<proteinExistence type="predicted"/>
<feature type="domain" description="Velvet" evidence="7">
    <location>
        <begin position="1"/>
        <end position="171"/>
    </location>
</feature>
<dbReference type="InterPro" id="IPR037525">
    <property type="entry name" value="Velvet_dom"/>
</dbReference>
<feature type="region of interest" description="Disordered" evidence="6">
    <location>
        <begin position="229"/>
        <end position="262"/>
    </location>
</feature>
<evidence type="ECO:0000256" key="5">
    <source>
        <dbReference type="ARBA" id="ARBA00023242"/>
    </source>
</evidence>